<dbReference type="EMBL" id="LN890995">
    <property type="protein sequence ID" value="CUS12333.1"/>
    <property type="molecule type" value="Genomic_DNA"/>
</dbReference>
<protein>
    <recommendedName>
        <fullName evidence="3">Fungal N-terminal domain-containing protein</fullName>
    </recommendedName>
</protein>
<gene>
    <name evidence="1" type="ORF">GSTUAT00003572001</name>
</gene>
<dbReference type="AlphaFoldDB" id="A0A292Q0R2"/>
<sequence>MYTGSALGLLSAADICLRAGQNLCQRYRDIRGTHRCLDDLGIRVENVWMDIASQIGTVASSFEGIPDNLRGSMTSDLCRLKFCLHTAYRNLEKVTDQKGCTPIKAMKFALFLKRSLKKDVSVLEKWRDRFATTFSLYLNPSRVLPILANETP</sequence>
<evidence type="ECO:0008006" key="3">
    <source>
        <dbReference type="Google" id="ProtNLM"/>
    </source>
</evidence>
<proteinExistence type="predicted"/>
<dbReference type="Proteomes" id="UP001412239">
    <property type="component" value="Unassembled WGS sequence"/>
</dbReference>
<evidence type="ECO:0000313" key="2">
    <source>
        <dbReference type="Proteomes" id="UP001412239"/>
    </source>
</evidence>
<accession>A0A292Q0R2</accession>
<evidence type="ECO:0000313" key="1">
    <source>
        <dbReference type="EMBL" id="CUS12333.1"/>
    </source>
</evidence>
<reference evidence="1" key="1">
    <citation type="submission" date="2015-10" db="EMBL/GenBank/DDBJ databases">
        <authorList>
            <person name="Regsiter A."/>
            <person name="william w."/>
        </authorList>
    </citation>
    <scope>NUCLEOTIDE SEQUENCE</scope>
    <source>
        <strain evidence="1">Montdore</strain>
    </source>
</reference>
<name>A0A292Q0R2_9PEZI</name>
<keyword evidence="2" id="KW-1185">Reference proteome</keyword>
<organism evidence="1 2">
    <name type="scientific">Tuber aestivum</name>
    <name type="common">summer truffle</name>
    <dbReference type="NCBI Taxonomy" id="59557"/>
    <lineage>
        <taxon>Eukaryota</taxon>
        <taxon>Fungi</taxon>
        <taxon>Dikarya</taxon>
        <taxon>Ascomycota</taxon>
        <taxon>Pezizomycotina</taxon>
        <taxon>Pezizomycetes</taxon>
        <taxon>Pezizales</taxon>
        <taxon>Tuberaceae</taxon>
        <taxon>Tuber</taxon>
    </lineage>
</organism>